<dbReference type="OMA" id="VFKPRVY"/>
<dbReference type="KEGG" id="aplc:110979447"/>
<dbReference type="Proteomes" id="UP000694845">
    <property type="component" value="Unplaced"/>
</dbReference>
<feature type="region of interest" description="Disordered" evidence="2">
    <location>
        <begin position="1"/>
        <end position="20"/>
    </location>
</feature>
<dbReference type="PANTHER" id="PTHR31977:SF1">
    <property type="entry name" value="UPF0696 PROTEIN C11ORF68"/>
    <property type="match status" value="1"/>
</dbReference>
<dbReference type="RefSeq" id="XP_022090934.1">
    <property type="nucleotide sequence ID" value="XM_022235242.1"/>
</dbReference>
<dbReference type="InterPro" id="IPR023398">
    <property type="entry name" value="TIF_eIF4e-like"/>
</dbReference>
<dbReference type="Pfam" id="PF08939">
    <property type="entry name" value="Bles03"/>
    <property type="match status" value="1"/>
</dbReference>
<comment type="similarity">
    <text evidence="1">Belongs to the UPF0696 family.</text>
</comment>
<reference evidence="4 5" key="1">
    <citation type="submission" date="2025-04" db="UniProtKB">
        <authorList>
            <consortium name="RefSeq"/>
        </authorList>
    </citation>
    <scope>IDENTIFICATION</scope>
</reference>
<evidence type="ECO:0000313" key="6">
    <source>
        <dbReference type="RefSeq" id="XP_022090935.1"/>
    </source>
</evidence>
<dbReference type="AlphaFoldDB" id="A0A8B7YCF7"/>
<keyword evidence="3" id="KW-1185">Reference proteome</keyword>
<proteinExistence type="inferred from homology"/>
<evidence type="ECO:0000313" key="5">
    <source>
        <dbReference type="RefSeq" id="XP_022090934.1"/>
    </source>
</evidence>
<evidence type="ECO:0000313" key="7">
    <source>
        <dbReference type="RefSeq" id="XP_022090936.1"/>
    </source>
</evidence>
<organism evidence="3 4">
    <name type="scientific">Acanthaster planci</name>
    <name type="common">Crown-of-thorns starfish</name>
    <dbReference type="NCBI Taxonomy" id="133434"/>
    <lineage>
        <taxon>Eukaryota</taxon>
        <taxon>Metazoa</taxon>
        <taxon>Echinodermata</taxon>
        <taxon>Eleutherozoa</taxon>
        <taxon>Asterozoa</taxon>
        <taxon>Asteroidea</taxon>
        <taxon>Valvatacea</taxon>
        <taxon>Valvatida</taxon>
        <taxon>Acanthasteridae</taxon>
        <taxon>Acanthaster</taxon>
    </lineage>
</organism>
<name>A0A8B7YCF7_ACAPL</name>
<dbReference type="RefSeq" id="XP_022090933.1">
    <property type="nucleotide sequence ID" value="XM_022235241.1"/>
</dbReference>
<dbReference type="PANTHER" id="PTHR31977">
    <property type="entry name" value="UPF0696 PROTEIN C11ORF68"/>
    <property type="match status" value="1"/>
</dbReference>
<dbReference type="InterPro" id="IPR015034">
    <property type="entry name" value="Bles03"/>
</dbReference>
<gene>
    <name evidence="4 5 6 7" type="primary">LOC110979447</name>
</gene>
<evidence type="ECO:0000313" key="3">
    <source>
        <dbReference type="Proteomes" id="UP000694845"/>
    </source>
</evidence>
<dbReference type="RefSeq" id="XP_022090935.1">
    <property type="nucleotide sequence ID" value="XM_022235243.1"/>
</dbReference>
<dbReference type="Gene3D" id="3.30.760.10">
    <property type="entry name" value="RNA Cap, Translation Initiation Factor Eif4e"/>
    <property type="match status" value="1"/>
</dbReference>
<protein>
    <submittedName>
        <fullName evidence="4 5">UPF0696 protein C11orf68 homolog</fullName>
    </submittedName>
</protein>
<dbReference type="GeneID" id="110979447"/>
<dbReference type="SUPFAM" id="SSF55418">
    <property type="entry name" value="eIF4e-like"/>
    <property type="match status" value="1"/>
</dbReference>
<dbReference type="RefSeq" id="XP_022090936.1">
    <property type="nucleotide sequence ID" value="XM_022235244.1"/>
</dbReference>
<evidence type="ECO:0000313" key="4">
    <source>
        <dbReference type="RefSeq" id="XP_022090933.1"/>
    </source>
</evidence>
<feature type="compositionally biased region" description="Basic residues" evidence="2">
    <location>
        <begin position="1"/>
        <end position="10"/>
    </location>
</feature>
<evidence type="ECO:0000256" key="1">
    <source>
        <dbReference type="ARBA" id="ARBA00010568"/>
    </source>
</evidence>
<accession>A0A8B7YCF7</accession>
<dbReference type="OrthoDB" id="10067381at2759"/>
<sequence>MDKKPRRSARSSKSEEEDPIESLVGNLSTLKLGRAKRSFVDSKKAGTEDGLLFDPADYSEGELDEMLDKFFEISAPSKVKRSDGIGWIRVLSSSYEEEGLGNLEDLENDWEKLKASKKTINFDAIKEMAISNWCLGGIWLLFVNTAEEIDTTWEKIARATVKGKLGTHTKVTPVADTKEGKDLYGAQHVVSVYTKDFTDKSDVLKVEAALRRLGLRERIVFKPRVYSSLGVYSQNEWNLRPGIYTSHWDARKLAGNIRDITKGRETYMINIQDGN</sequence>
<evidence type="ECO:0000256" key="2">
    <source>
        <dbReference type="SAM" id="MobiDB-lite"/>
    </source>
</evidence>